<keyword evidence="3" id="KW-1185">Reference proteome</keyword>
<evidence type="ECO:0000313" key="2">
    <source>
        <dbReference type="EMBL" id="KAF5176614.1"/>
    </source>
</evidence>
<gene>
    <name evidence="2" type="ORF">FRX31_033799</name>
</gene>
<dbReference type="AlphaFoldDB" id="A0A7J6UVI4"/>
<comment type="caution">
    <text evidence="2">The sequence shown here is derived from an EMBL/GenBank/DDBJ whole genome shotgun (WGS) entry which is preliminary data.</text>
</comment>
<evidence type="ECO:0000256" key="1">
    <source>
        <dbReference type="SAM" id="MobiDB-lite"/>
    </source>
</evidence>
<proteinExistence type="predicted"/>
<accession>A0A7J6UVI4</accession>
<organism evidence="2 3">
    <name type="scientific">Thalictrum thalictroides</name>
    <name type="common">Rue-anemone</name>
    <name type="synonym">Anemone thalictroides</name>
    <dbReference type="NCBI Taxonomy" id="46969"/>
    <lineage>
        <taxon>Eukaryota</taxon>
        <taxon>Viridiplantae</taxon>
        <taxon>Streptophyta</taxon>
        <taxon>Embryophyta</taxon>
        <taxon>Tracheophyta</taxon>
        <taxon>Spermatophyta</taxon>
        <taxon>Magnoliopsida</taxon>
        <taxon>Ranunculales</taxon>
        <taxon>Ranunculaceae</taxon>
        <taxon>Thalictroideae</taxon>
        <taxon>Thalictrum</taxon>
    </lineage>
</organism>
<evidence type="ECO:0000313" key="3">
    <source>
        <dbReference type="Proteomes" id="UP000554482"/>
    </source>
</evidence>
<sequence>MKPLKEDILDRTNNFSERSRNPFGNVFYSFPTKYPHSRGPSLYTEPPKPVLREGIAESGIG</sequence>
<protein>
    <submittedName>
        <fullName evidence="2">Uncharacterized protein</fullName>
    </submittedName>
</protein>
<dbReference type="EMBL" id="JABWDY010042496">
    <property type="protein sequence ID" value="KAF5176614.1"/>
    <property type="molecule type" value="Genomic_DNA"/>
</dbReference>
<feature type="region of interest" description="Disordered" evidence="1">
    <location>
        <begin position="37"/>
        <end position="61"/>
    </location>
</feature>
<dbReference type="Proteomes" id="UP000554482">
    <property type="component" value="Unassembled WGS sequence"/>
</dbReference>
<reference evidence="2 3" key="1">
    <citation type="submission" date="2020-06" db="EMBL/GenBank/DDBJ databases">
        <title>Transcriptomic and genomic resources for Thalictrum thalictroides and T. hernandezii: Facilitating candidate gene discovery in an emerging model plant lineage.</title>
        <authorList>
            <person name="Arias T."/>
            <person name="Riano-Pachon D.M."/>
            <person name="Di Stilio V.S."/>
        </authorList>
    </citation>
    <scope>NUCLEOTIDE SEQUENCE [LARGE SCALE GENOMIC DNA]</scope>
    <source>
        <strain evidence="3">cv. WT478/WT964</strain>
        <tissue evidence="2">Leaves</tissue>
    </source>
</reference>
<name>A0A7J6UVI4_THATH</name>